<evidence type="ECO:0000313" key="3">
    <source>
        <dbReference type="Proteomes" id="UP001054857"/>
    </source>
</evidence>
<gene>
    <name evidence="2" type="ORF">Agub_g9991</name>
</gene>
<feature type="compositionally biased region" description="Low complexity" evidence="1">
    <location>
        <begin position="605"/>
        <end position="630"/>
    </location>
</feature>
<feature type="compositionally biased region" description="Low complexity" evidence="1">
    <location>
        <begin position="511"/>
        <end position="579"/>
    </location>
</feature>
<evidence type="ECO:0000313" key="2">
    <source>
        <dbReference type="EMBL" id="GFR48156.1"/>
    </source>
</evidence>
<dbReference type="Proteomes" id="UP001054857">
    <property type="component" value="Unassembled WGS sequence"/>
</dbReference>
<sequence>MLQTGNVIIEPSSGGLCLDHRPEESKWKSAIDKALWHVQQLRSVLQVQASDGTITATHLISPPVRSSTTTDAQTQTEAVVPATQLTPFPLLPNGCILSARDLVEVAVEAAPSSPHAHELHSHPVALANPAASSPSSVTFTPEHTNTHSLCKAPFQPSSDLSPASTPITATAVHTADADANTQLCSHRLETPLSEAAAPTATPSRSSNADDDAHAAPVVALELAPEDLWLEAALISTPRCDIPAPASAGSTPAWAVTPDIAVGWEGCEGCESGRLLSPSAASPGPSLLQQLATPQPSSPACEQAAVETAAAQHPGTSETAQLARADTVSAITCRAAGSSNGSIPAGPTGLSAATETFTPYTTAVRLRAAMQWMRLQLQSTPGWMNRPRRHSESSVAPAMLILGDGSAAPAAAAAAAPGAAAGCDRGQQPAGSASPGGAASLPGDAPFMAAAGYVVGAATAAEKPLSPQPQQSPPQRGGMSPPAGALGEDSQQQQQPLKSRRGTTQRAGGTWAGRSPSGSNSSTSPGSQTTTTRRTAVAAPPGRQNHDTASSSSSPAASTGTFRSSFQSGQQRSSPSPTGPNTHQPPSPTFPALLECASSPDAGLGASTPSPLSARTTSTAAASAAPDASSTRGALSSRMGPPSSVRGLPALRDASQRLNAGNGSGTQRPPRAGGTKDAQSGAVKKAPQHQQPARTRSWM</sequence>
<dbReference type="AlphaFoldDB" id="A0AAD3HPG8"/>
<evidence type="ECO:0000256" key="1">
    <source>
        <dbReference type="SAM" id="MobiDB-lite"/>
    </source>
</evidence>
<feature type="region of interest" description="Disordered" evidence="1">
    <location>
        <begin position="460"/>
        <end position="698"/>
    </location>
</feature>
<proteinExistence type="predicted"/>
<reference evidence="2 3" key="1">
    <citation type="journal article" date="2021" name="Sci. Rep.">
        <title>Genome sequencing of the multicellular alga Astrephomene provides insights into convergent evolution of germ-soma differentiation.</title>
        <authorList>
            <person name="Yamashita S."/>
            <person name="Yamamoto K."/>
            <person name="Matsuzaki R."/>
            <person name="Suzuki S."/>
            <person name="Yamaguchi H."/>
            <person name="Hirooka S."/>
            <person name="Minakuchi Y."/>
            <person name="Miyagishima S."/>
            <person name="Kawachi M."/>
            <person name="Toyoda A."/>
            <person name="Nozaki H."/>
        </authorList>
    </citation>
    <scope>NUCLEOTIDE SEQUENCE [LARGE SCALE GENOMIC DNA]</scope>
    <source>
        <strain evidence="2 3">NIES-4017</strain>
    </source>
</reference>
<feature type="compositionally biased region" description="Polar residues" evidence="1">
    <location>
        <begin position="137"/>
        <end position="148"/>
    </location>
</feature>
<dbReference type="EMBL" id="BMAR01000022">
    <property type="protein sequence ID" value="GFR48156.1"/>
    <property type="molecule type" value="Genomic_DNA"/>
</dbReference>
<feature type="compositionally biased region" description="Low complexity" evidence="1">
    <location>
        <begin position="472"/>
        <end position="481"/>
    </location>
</feature>
<name>A0AAD3HPG8_9CHLO</name>
<feature type="compositionally biased region" description="Polar residues" evidence="1">
    <location>
        <begin position="687"/>
        <end position="698"/>
    </location>
</feature>
<keyword evidence="3" id="KW-1185">Reference proteome</keyword>
<protein>
    <submittedName>
        <fullName evidence="2">Uncharacterized protein</fullName>
    </submittedName>
</protein>
<organism evidence="2 3">
    <name type="scientific">Astrephomene gubernaculifera</name>
    <dbReference type="NCBI Taxonomy" id="47775"/>
    <lineage>
        <taxon>Eukaryota</taxon>
        <taxon>Viridiplantae</taxon>
        <taxon>Chlorophyta</taxon>
        <taxon>core chlorophytes</taxon>
        <taxon>Chlorophyceae</taxon>
        <taxon>CS clade</taxon>
        <taxon>Chlamydomonadales</taxon>
        <taxon>Astrephomenaceae</taxon>
        <taxon>Astrephomene</taxon>
    </lineage>
</organism>
<feature type="compositionally biased region" description="Polar residues" evidence="1">
    <location>
        <begin position="655"/>
        <end position="666"/>
    </location>
</feature>
<accession>A0AAD3HPG8</accession>
<feature type="compositionally biased region" description="Low complexity" evidence="1">
    <location>
        <begin position="275"/>
        <end position="287"/>
    </location>
</feature>
<feature type="compositionally biased region" description="Polar residues" evidence="1">
    <location>
        <begin position="155"/>
        <end position="165"/>
    </location>
</feature>
<feature type="region of interest" description="Disordered" evidence="1">
    <location>
        <begin position="275"/>
        <end position="298"/>
    </location>
</feature>
<comment type="caution">
    <text evidence="2">The sequence shown here is derived from an EMBL/GenBank/DDBJ whole genome shotgun (WGS) entry which is preliminary data.</text>
</comment>
<feature type="region of interest" description="Disordered" evidence="1">
    <location>
        <begin position="129"/>
        <end position="165"/>
    </location>
</feature>